<dbReference type="EC" id="2.7.4.16" evidence="2"/>
<feature type="binding site" evidence="2">
    <location>
        <position position="269"/>
    </location>
    <ligand>
        <name>substrate</name>
    </ligand>
</feature>
<comment type="function">
    <text evidence="2">Catalyzes the ATP-dependent phosphorylation of thiamine-monophosphate (TMP) to form thiamine-pyrophosphate (TPP), the active form of vitamin B1.</text>
</comment>
<feature type="binding site" evidence="2">
    <location>
        <position position="216"/>
    </location>
    <ligand>
        <name>ATP</name>
        <dbReference type="ChEBI" id="CHEBI:30616"/>
    </ligand>
</feature>
<dbReference type="Proteomes" id="UP000621856">
    <property type="component" value="Unassembled WGS sequence"/>
</dbReference>
<feature type="binding site" evidence="2">
    <location>
        <position position="44"/>
    </location>
    <ligand>
        <name>Mg(2+)</name>
        <dbReference type="ChEBI" id="CHEBI:18420"/>
        <label>2</label>
    </ligand>
</feature>
<evidence type="ECO:0000313" key="6">
    <source>
        <dbReference type="EMBL" id="NHK27585.1"/>
    </source>
</evidence>
<dbReference type="InterPro" id="IPR010918">
    <property type="entry name" value="PurM-like_C_dom"/>
</dbReference>
<gene>
    <name evidence="2 5" type="primary">thiL</name>
    <name evidence="6" type="ORF">FF098_006685</name>
    <name evidence="5" type="ORF">GCM10011355_13460</name>
</gene>
<evidence type="ECO:0000259" key="4">
    <source>
        <dbReference type="Pfam" id="PF02769"/>
    </source>
</evidence>
<feature type="binding site" evidence="2">
    <location>
        <position position="31"/>
    </location>
    <ligand>
        <name>Mg(2+)</name>
        <dbReference type="ChEBI" id="CHEBI:18420"/>
        <label>3</label>
    </ligand>
</feature>
<feature type="binding site" evidence="2">
    <location>
        <position position="51"/>
    </location>
    <ligand>
        <name>substrate</name>
    </ligand>
</feature>
<keyword evidence="2" id="KW-0479">Metal-binding</keyword>
<organism evidence="5 7">
    <name type="scientific">Aquisalinus luteolus</name>
    <dbReference type="NCBI Taxonomy" id="1566827"/>
    <lineage>
        <taxon>Bacteria</taxon>
        <taxon>Pseudomonadati</taxon>
        <taxon>Pseudomonadota</taxon>
        <taxon>Alphaproteobacteria</taxon>
        <taxon>Parvularculales</taxon>
        <taxon>Parvularculaceae</taxon>
        <taxon>Aquisalinus</taxon>
    </lineage>
</organism>
<feature type="binding site" evidence="2">
    <location>
        <position position="120"/>
    </location>
    <ligand>
        <name>Mg(2+)</name>
        <dbReference type="ChEBI" id="CHEBI:18420"/>
        <label>1</label>
    </ligand>
</feature>
<keyword evidence="2 5" id="KW-0418">Kinase</keyword>
<dbReference type="GO" id="GO:0009030">
    <property type="term" value="F:thiamine-phosphate kinase activity"/>
    <property type="evidence" value="ECO:0007669"/>
    <property type="project" value="UniProtKB-UniRule"/>
</dbReference>
<comment type="caution">
    <text evidence="5">The sequence shown here is derived from an EMBL/GenBank/DDBJ whole genome shotgun (WGS) entry which is preliminary data.</text>
</comment>
<dbReference type="Gene3D" id="3.90.650.10">
    <property type="entry name" value="PurM-like C-terminal domain"/>
    <property type="match status" value="1"/>
</dbReference>
<feature type="binding site" evidence="2">
    <location>
        <position position="72"/>
    </location>
    <ligand>
        <name>Mg(2+)</name>
        <dbReference type="ChEBI" id="CHEBI:18420"/>
        <label>3</label>
    </ligand>
</feature>
<feature type="binding site" evidence="2">
    <location>
        <position position="72"/>
    </location>
    <ligand>
        <name>Mg(2+)</name>
        <dbReference type="ChEBI" id="CHEBI:18420"/>
        <label>2</label>
    </ligand>
</feature>
<evidence type="ECO:0000313" key="8">
    <source>
        <dbReference type="Proteomes" id="UP000818603"/>
    </source>
</evidence>
<dbReference type="GO" id="GO:0005524">
    <property type="term" value="F:ATP binding"/>
    <property type="evidence" value="ECO:0007669"/>
    <property type="project" value="UniProtKB-UniRule"/>
</dbReference>
<keyword evidence="2 6" id="KW-0808">Transferase</keyword>
<dbReference type="GO" id="GO:0009229">
    <property type="term" value="P:thiamine diphosphate biosynthetic process"/>
    <property type="evidence" value="ECO:0007669"/>
    <property type="project" value="UniProtKB-UniRule"/>
</dbReference>
<keyword evidence="8" id="KW-1185">Reference proteome</keyword>
<dbReference type="Proteomes" id="UP000818603">
    <property type="component" value="Unassembled WGS sequence"/>
</dbReference>
<dbReference type="GO" id="GO:0000287">
    <property type="term" value="F:magnesium ion binding"/>
    <property type="evidence" value="ECO:0007669"/>
    <property type="project" value="UniProtKB-UniRule"/>
</dbReference>
<evidence type="ECO:0000313" key="5">
    <source>
        <dbReference type="EMBL" id="GGH95878.1"/>
    </source>
</evidence>
<comment type="catalytic activity">
    <reaction evidence="2">
        <text>thiamine phosphate + ATP = thiamine diphosphate + ADP</text>
        <dbReference type="Rhea" id="RHEA:15913"/>
        <dbReference type="ChEBI" id="CHEBI:30616"/>
        <dbReference type="ChEBI" id="CHEBI:37575"/>
        <dbReference type="ChEBI" id="CHEBI:58937"/>
        <dbReference type="ChEBI" id="CHEBI:456216"/>
        <dbReference type="EC" id="2.7.4.16"/>
    </reaction>
</comment>
<keyword evidence="2" id="KW-0067">ATP-binding</keyword>
<dbReference type="NCBIfam" id="TIGR01379">
    <property type="entry name" value="thiL"/>
    <property type="match status" value="1"/>
</dbReference>
<keyword evidence="2" id="KW-0460">Magnesium</keyword>
<reference evidence="5" key="3">
    <citation type="submission" date="2020-09" db="EMBL/GenBank/DDBJ databases">
        <authorList>
            <person name="Sun Q."/>
            <person name="Zhou Y."/>
        </authorList>
    </citation>
    <scope>NUCLEOTIDE SEQUENCE</scope>
    <source>
        <strain evidence="5">CGMCC 1.14984</strain>
    </source>
</reference>
<feature type="binding site" evidence="2">
    <location>
        <position position="44"/>
    </location>
    <ligand>
        <name>Mg(2+)</name>
        <dbReference type="ChEBI" id="CHEBI:18420"/>
        <label>1</label>
    </ligand>
</feature>
<dbReference type="HAMAP" id="MF_02128">
    <property type="entry name" value="TMP_kinase"/>
    <property type="match status" value="1"/>
</dbReference>
<sequence length="330" mass="34908">MATNRQLGEFDIIEQIFRPLSGQDGLQLSDDVALLSRYDIVTKDLLIAGTHFLPDDPPDMIARKALRTNISDIICKGARPAGYLLGLALPRSCDADWLQQFADGLAQDQQAFGVGLLGGDTTRHAGDGPLVISITLFGKMEQGQEPVLRTGAQPGDLLAVTGTIGDAGLGLAVAQGQLSVAPDADELLIQCYRVPVLRPEFAPMVASHASAALDISDGLIADAGHIASASSLSLYIDLDKVPLSPMAQTWLSTQPDKGSALATLASFGDDYQILFTASPERIPALKSLAEEKGVPFAVIGQCREGEGVSVLCNGKEITPPKRGHDHFVED</sequence>
<comment type="pathway">
    <text evidence="2">Cofactor biosynthesis; thiamine diphosphate biosynthesis; thiamine diphosphate from thiamine phosphate: step 1/1.</text>
</comment>
<evidence type="ECO:0000313" key="7">
    <source>
        <dbReference type="Proteomes" id="UP000621856"/>
    </source>
</evidence>
<feature type="binding site" evidence="2">
    <location>
        <position position="31"/>
    </location>
    <ligand>
        <name>Mg(2+)</name>
        <dbReference type="ChEBI" id="CHEBI:18420"/>
        <label>4</label>
    </ligand>
</feature>
<feature type="binding site" evidence="2">
    <location>
        <position position="217"/>
    </location>
    <ligand>
        <name>Mg(2+)</name>
        <dbReference type="ChEBI" id="CHEBI:18420"/>
        <label>5</label>
    </ligand>
</feature>
<dbReference type="PANTHER" id="PTHR30270">
    <property type="entry name" value="THIAMINE-MONOPHOSPHATE KINASE"/>
    <property type="match status" value="1"/>
</dbReference>
<dbReference type="SUPFAM" id="SSF56042">
    <property type="entry name" value="PurM C-terminal domain-like"/>
    <property type="match status" value="1"/>
</dbReference>
<keyword evidence="1 2" id="KW-0784">Thiamine biosynthesis</keyword>
<comment type="similarity">
    <text evidence="2">Belongs to the thiamine-monophosphate kinase family.</text>
</comment>
<feature type="binding site" evidence="2">
    <location>
        <position position="42"/>
    </location>
    <ligand>
        <name>Mg(2+)</name>
        <dbReference type="ChEBI" id="CHEBI:18420"/>
        <label>4</label>
    </ligand>
</feature>
<dbReference type="InterPro" id="IPR036921">
    <property type="entry name" value="PurM-like_N_sf"/>
</dbReference>
<reference evidence="5" key="1">
    <citation type="journal article" date="2014" name="Int. J. Syst. Evol. Microbiol.">
        <title>Complete genome sequence of Corynebacterium casei LMG S-19264T (=DSM 44701T), isolated from a smear-ripened cheese.</title>
        <authorList>
            <consortium name="US DOE Joint Genome Institute (JGI-PGF)"/>
            <person name="Walter F."/>
            <person name="Albersmeier A."/>
            <person name="Kalinowski J."/>
            <person name="Ruckert C."/>
        </authorList>
    </citation>
    <scope>NUCLEOTIDE SEQUENCE</scope>
    <source>
        <strain evidence="5">CGMCC 1.14984</strain>
    </source>
</reference>
<accession>A0A8J3A3C9</accession>
<feature type="binding site" evidence="2">
    <location>
        <position position="72"/>
    </location>
    <ligand>
        <name>Mg(2+)</name>
        <dbReference type="ChEBI" id="CHEBI:18420"/>
        <label>4</label>
    </ligand>
</feature>
<comment type="caution">
    <text evidence="2">Lacks conserved residue(s) required for the propagation of feature annotation.</text>
</comment>
<feature type="binding site" evidence="2">
    <location>
        <position position="214"/>
    </location>
    <ligand>
        <name>Mg(2+)</name>
        <dbReference type="ChEBI" id="CHEBI:18420"/>
        <label>3</label>
    </ligand>
</feature>
<keyword evidence="2" id="KW-0547">Nucleotide-binding</keyword>
<dbReference type="RefSeq" id="WP_166426364.1">
    <property type="nucleotide sequence ID" value="NZ_BMGZ01000001.1"/>
</dbReference>
<dbReference type="InterPro" id="IPR016188">
    <property type="entry name" value="PurM-like_N"/>
</dbReference>
<dbReference type="EMBL" id="BMGZ01000001">
    <property type="protein sequence ID" value="GGH95878.1"/>
    <property type="molecule type" value="Genomic_DNA"/>
</dbReference>
<feature type="binding site" evidence="2">
    <location>
        <begin position="119"/>
        <end position="120"/>
    </location>
    <ligand>
        <name>ATP</name>
        <dbReference type="ChEBI" id="CHEBI:30616"/>
    </ligand>
</feature>
<dbReference type="AlphaFoldDB" id="A0A8J3A3C9"/>
<dbReference type="SUPFAM" id="SSF55326">
    <property type="entry name" value="PurM N-terminal domain-like"/>
    <property type="match status" value="1"/>
</dbReference>
<dbReference type="Gene3D" id="3.30.1330.10">
    <property type="entry name" value="PurM-like, N-terminal domain"/>
    <property type="match status" value="1"/>
</dbReference>
<evidence type="ECO:0000256" key="1">
    <source>
        <dbReference type="ARBA" id="ARBA00022977"/>
    </source>
</evidence>
<comment type="miscellaneous">
    <text evidence="2">Reaction mechanism of ThiL seems to utilize a direct, inline transfer of the gamma-phosphate of ATP to TMP rather than a phosphorylated enzyme intermediate.</text>
</comment>
<dbReference type="Pfam" id="PF00586">
    <property type="entry name" value="AIRS"/>
    <property type="match status" value="1"/>
</dbReference>
<dbReference type="PANTHER" id="PTHR30270:SF0">
    <property type="entry name" value="THIAMINE-MONOPHOSPHATE KINASE"/>
    <property type="match status" value="1"/>
</dbReference>
<dbReference type="PIRSF" id="PIRSF005303">
    <property type="entry name" value="Thiam_monoph_kin"/>
    <property type="match status" value="1"/>
</dbReference>
<feature type="domain" description="PurM-like N-terminal" evidence="3">
    <location>
        <begin position="30"/>
        <end position="140"/>
    </location>
</feature>
<dbReference type="InterPro" id="IPR006283">
    <property type="entry name" value="ThiL-like"/>
</dbReference>
<reference evidence="6 8" key="2">
    <citation type="submission" date="2020-02" db="EMBL/GenBank/DDBJ databases">
        <title>Genome sequence of Parvularcula flava strain NH6-79.</title>
        <authorList>
            <person name="Abdul Karim M.H."/>
            <person name="Lam M.Q."/>
            <person name="Chen S.J."/>
            <person name="Yahya A."/>
            <person name="Shahir S."/>
            <person name="Shamsir M.S."/>
            <person name="Chong C.S."/>
        </authorList>
    </citation>
    <scope>NUCLEOTIDE SEQUENCE [LARGE SCALE GENOMIC DNA]</scope>
    <source>
        <strain evidence="6 8">NH6-79</strain>
    </source>
</reference>
<name>A0A8J3A3C9_9PROT</name>
<dbReference type="CDD" id="cd02194">
    <property type="entry name" value="ThiL"/>
    <property type="match status" value="1"/>
</dbReference>
<dbReference type="Pfam" id="PF02769">
    <property type="entry name" value="AIRS_C"/>
    <property type="match status" value="1"/>
</dbReference>
<dbReference type="EMBL" id="VCJR02000001">
    <property type="protein sequence ID" value="NHK27585.1"/>
    <property type="molecule type" value="Genomic_DNA"/>
</dbReference>
<dbReference type="UniPathway" id="UPA00060">
    <property type="reaction ID" value="UER00142"/>
</dbReference>
<protein>
    <recommendedName>
        <fullName evidence="2">Thiamine-monophosphate kinase</fullName>
        <shortName evidence="2">TMP kinase</shortName>
        <shortName evidence="2">Thiamine-phosphate kinase</shortName>
        <ecNumber evidence="2">2.7.4.16</ecNumber>
    </recommendedName>
</protein>
<feature type="binding site" evidence="2">
    <location>
        <position position="149"/>
    </location>
    <ligand>
        <name>ATP</name>
        <dbReference type="ChEBI" id="CHEBI:30616"/>
    </ligand>
</feature>
<proteinExistence type="inferred from homology"/>
<dbReference type="GO" id="GO:0009228">
    <property type="term" value="P:thiamine biosynthetic process"/>
    <property type="evidence" value="ECO:0007669"/>
    <property type="project" value="UniProtKB-KW"/>
</dbReference>
<feature type="domain" description="PurM-like C-terminal" evidence="4">
    <location>
        <begin position="153"/>
        <end position="311"/>
    </location>
</feature>
<evidence type="ECO:0000259" key="3">
    <source>
        <dbReference type="Pfam" id="PF00586"/>
    </source>
</evidence>
<dbReference type="InterPro" id="IPR036676">
    <property type="entry name" value="PurM-like_C_sf"/>
</dbReference>
<evidence type="ECO:0000256" key="2">
    <source>
        <dbReference type="HAMAP-Rule" id="MF_02128"/>
    </source>
</evidence>